<proteinExistence type="predicted"/>
<reference evidence="1" key="1">
    <citation type="submission" date="2023-10" db="EMBL/GenBank/DDBJ databases">
        <title>Genome assemblies of two species of porcelain crab, Petrolisthes cinctipes and Petrolisthes manimaculis (Anomura: Porcellanidae).</title>
        <authorList>
            <person name="Angst P."/>
        </authorList>
    </citation>
    <scope>NUCLEOTIDE SEQUENCE</scope>
    <source>
        <strain evidence="1">PB745_01</strain>
        <tissue evidence="1">Gill</tissue>
    </source>
</reference>
<dbReference type="EMBL" id="JAWQEG010002901">
    <property type="protein sequence ID" value="KAK3869041.1"/>
    <property type="molecule type" value="Genomic_DNA"/>
</dbReference>
<keyword evidence="2" id="KW-1185">Reference proteome</keyword>
<evidence type="ECO:0000313" key="1">
    <source>
        <dbReference type="EMBL" id="KAK3869041.1"/>
    </source>
</evidence>
<name>A0AAE1F8H1_PETCI</name>
<dbReference type="AlphaFoldDB" id="A0AAE1F8H1"/>
<dbReference type="Proteomes" id="UP001286313">
    <property type="component" value="Unassembled WGS sequence"/>
</dbReference>
<accession>A0AAE1F8H1</accession>
<gene>
    <name evidence="1" type="ORF">Pcinc_025621</name>
</gene>
<sequence length="210" mass="23198">MFGGPEWSQGRFARYFCANSLVLRLEVRNGLCLLSKGRVEGWEIRVKIGVTWRLSTTRELACGWPYRAFTTLPYPSPFPSTPSHPLSLSPSPPTFPLPPRPPSYTPSIPLTSTSLLIISPSATLSCSSCPPTYPYLPYYESKPHIPSPHLPSPPPLLLPATICCSELPSLTFPSPSPYQLTPFHFSIQSFSITDFPIIFSSPLPLLPRPS</sequence>
<organism evidence="1 2">
    <name type="scientific">Petrolisthes cinctipes</name>
    <name type="common">Flat porcelain crab</name>
    <dbReference type="NCBI Taxonomy" id="88211"/>
    <lineage>
        <taxon>Eukaryota</taxon>
        <taxon>Metazoa</taxon>
        <taxon>Ecdysozoa</taxon>
        <taxon>Arthropoda</taxon>
        <taxon>Crustacea</taxon>
        <taxon>Multicrustacea</taxon>
        <taxon>Malacostraca</taxon>
        <taxon>Eumalacostraca</taxon>
        <taxon>Eucarida</taxon>
        <taxon>Decapoda</taxon>
        <taxon>Pleocyemata</taxon>
        <taxon>Anomura</taxon>
        <taxon>Galatheoidea</taxon>
        <taxon>Porcellanidae</taxon>
        <taxon>Petrolisthes</taxon>
    </lineage>
</organism>
<comment type="caution">
    <text evidence="1">The sequence shown here is derived from an EMBL/GenBank/DDBJ whole genome shotgun (WGS) entry which is preliminary data.</text>
</comment>
<protein>
    <submittedName>
        <fullName evidence="1">Uncharacterized protein</fullName>
    </submittedName>
</protein>
<evidence type="ECO:0000313" key="2">
    <source>
        <dbReference type="Proteomes" id="UP001286313"/>
    </source>
</evidence>